<proteinExistence type="predicted"/>
<dbReference type="EMBL" id="CP066744">
    <property type="protein sequence ID" value="QQK07490.1"/>
    <property type="molecule type" value="Genomic_DNA"/>
</dbReference>
<sequence>MKRFINFIRDTIYDINYFLFTLIIIVLVAFILQNRISYIFSRDYASIQGNIPKTTTKVESESIYASDNMPEIDITVILPDGSDIVSKASILTQSGVIDDQEKFLNIINTYNLQDKVLSGEFSIKKGSTLEEIINIVTNDALLEAKGE</sequence>
<accession>A0AC61MPK1</accession>
<evidence type="ECO:0000313" key="1">
    <source>
        <dbReference type="EMBL" id="QQK07490.1"/>
    </source>
</evidence>
<organism evidence="1 2">
    <name type="scientific">Miniphocaeibacter halophilus</name>
    <dbReference type="NCBI Taxonomy" id="2931922"/>
    <lineage>
        <taxon>Bacteria</taxon>
        <taxon>Bacillati</taxon>
        <taxon>Bacillota</taxon>
        <taxon>Tissierellia</taxon>
        <taxon>Tissierellales</taxon>
        <taxon>Peptoniphilaceae</taxon>
        <taxon>Miniphocaeibacter</taxon>
    </lineage>
</organism>
<dbReference type="Proteomes" id="UP000595814">
    <property type="component" value="Chromosome"/>
</dbReference>
<name>A0AC61MPK1_9FIRM</name>
<keyword evidence="2" id="KW-1185">Reference proteome</keyword>
<reference evidence="1 2" key="1">
    <citation type="journal article" date="2022" name="Int. J. Syst. Evol. Microbiol.">
        <title>Miniphocaeibacter halophilus sp. nov., an ammonium-tolerant acetate-producing bacterium isolated from a biogas system.</title>
        <authorList>
            <person name="Schnurer A."/>
            <person name="Singh A."/>
            <person name="Bi S."/>
            <person name="Qiao W."/>
            <person name="Westerholm M."/>
        </authorList>
    </citation>
    <scope>NUCLEOTIDE SEQUENCE [LARGE SCALE GENOMIC DNA]</scope>
    <source>
        <strain evidence="1 2">AMB_01</strain>
    </source>
</reference>
<gene>
    <name evidence="1" type="ORF">JFY71_09325</name>
</gene>
<evidence type="ECO:0000313" key="2">
    <source>
        <dbReference type="Proteomes" id="UP000595814"/>
    </source>
</evidence>
<protein>
    <submittedName>
        <fullName evidence="1">Uncharacterized protein</fullName>
    </submittedName>
</protein>